<dbReference type="EMBL" id="QXDC01000002">
    <property type="protein sequence ID" value="RIA46284.1"/>
    <property type="molecule type" value="Genomic_DNA"/>
</dbReference>
<gene>
    <name evidence="1" type="ORF">DFR49_0820</name>
</gene>
<dbReference type="RefSeq" id="WP_147373632.1">
    <property type="nucleotide sequence ID" value="NZ_QXDC01000002.1"/>
</dbReference>
<keyword evidence="2" id="KW-1185">Reference proteome</keyword>
<evidence type="ECO:0000313" key="1">
    <source>
        <dbReference type="EMBL" id="RIA46284.1"/>
    </source>
</evidence>
<dbReference type="OrthoDB" id="7472910at2"/>
<protein>
    <submittedName>
        <fullName evidence="1">Uncharacterized protein</fullName>
    </submittedName>
</protein>
<proteinExistence type="predicted"/>
<dbReference type="Proteomes" id="UP000266568">
    <property type="component" value="Unassembled WGS sequence"/>
</dbReference>
<evidence type="ECO:0000313" key="2">
    <source>
        <dbReference type="Proteomes" id="UP000266568"/>
    </source>
</evidence>
<reference evidence="1 2" key="1">
    <citation type="submission" date="2018-08" db="EMBL/GenBank/DDBJ databases">
        <title>Genomic Encyclopedia of Type Strains, Phase IV (KMG-IV): sequencing the most valuable type-strain genomes for metagenomic binning, comparative biology and taxonomic classification.</title>
        <authorList>
            <person name="Goeker M."/>
        </authorList>
    </citation>
    <scope>NUCLEOTIDE SEQUENCE [LARGE SCALE GENOMIC DNA]</scope>
    <source>
        <strain evidence="1 2">DSM 25527</strain>
    </source>
</reference>
<organism evidence="1 2">
    <name type="scientific">Hephaestia caeni</name>
    <dbReference type="NCBI Taxonomy" id="645617"/>
    <lineage>
        <taxon>Bacteria</taxon>
        <taxon>Pseudomonadati</taxon>
        <taxon>Pseudomonadota</taxon>
        <taxon>Alphaproteobacteria</taxon>
        <taxon>Sphingomonadales</taxon>
        <taxon>Sphingomonadaceae</taxon>
        <taxon>Hephaestia</taxon>
    </lineage>
</organism>
<comment type="caution">
    <text evidence="1">The sequence shown here is derived from an EMBL/GenBank/DDBJ whole genome shotgun (WGS) entry which is preliminary data.</text>
</comment>
<dbReference type="AlphaFoldDB" id="A0A397PJF5"/>
<sequence length="132" mass="14399">MTGRSRGYALSISAPLFQLATEAIRVHSNATGRFQSLAQLVIDRVHSAPILEDHDPAILRDHLRLIPSKGDVQIYLSLPREDAVGLIAIKKQLSEKVGQRLLVEDTLSLVLLDSIAADRASEVLRKVANPTG</sequence>
<accession>A0A397PJF5</accession>
<name>A0A397PJF5_9SPHN</name>